<gene>
    <name evidence="9" type="primary">nikB</name>
    <name evidence="9" type="ordered locus">HH_0416</name>
</gene>
<dbReference type="Proteomes" id="UP000002495">
    <property type="component" value="Chromosome"/>
</dbReference>
<keyword evidence="4 7" id="KW-0812">Transmembrane</keyword>
<evidence type="ECO:0000313" key="9">
    <source>
        <dbReference type="EMBL" id="AAP77013.1"/>
    </source>
</evidence>
<reference evidence="9 10" key="1">
    <citation type="journal article" date="2003" name="Proc. Natl. Acad. Sci. U.S.A.">
        <title>The complete genome sequence of the carcinogenic bacterium Helicobacter hepaticus.</title>
        <authorList>
            <person name="Suerbaum S."/>
            <person name="Josenhans C."/>
            <person name="Sterzenbach T."/>
            <person name="Drescher B."/>
            <person name="Brandt P."/>
            <person name="Bell M."/>
            <person name="Droege M."/>
            <person name="Fartmann B."/>
            <person name="Fischer H.-P."/>
            <person name="Ge Z."/>
            <person name="Hoerster A."/>
            <person name="Holland R."/>
            <person name="Klein K."/>
            <person name="Koenig J."/>
            <person name="Macko L."/>
            <person name="Mendz G.L."/>
            <person name="Nyakatura G."/>
            <person name="Schauer D.B."/>
            <person name="Shen Z."/>
            <person name="Weber J."/>
            <person name="Frosch M."/>
            <person name="Fox J.G."/>
        </authorList>
    </citation>
    <scope>NUCLEOTIDE SEQUENCE [LARGE SCALE GENOMIC DNA]</scope>
    <source>
        <strain evidence="10">ATCC 51449 / 3B1</strain>
    </source>
</reference>
<feature type="transmembrane region" description="Helical" evidence="7">
    <location>
        <begin position="240"/>
        <end position="267"/>
    </location>
</feature>
<dbReference type="KEGG" id="hhe:HH_0416"/>
<dbReference type="AlphaFoldDB" id="Q7VJ34"/>
<protein>
    <submittedName>
        <fullName evidence="9">Nickel transport system permease protein NikB</fullName>
    </submittedName>
</protein>
<dbReference type="PROSITE" id="PS50928">
    <property type="entry name" value="ABC_TM1"/>
    <property type="match status" value="1"/>
</dbReference>
<dbReference type="PANTHER" id="PTHR43163:SF6">
    <property type="entry name" value="DIPEPTIDE TRANSPORT SYSTEM PERMEASE PROTEIN DPPB-RELATED"/>
    <property type="match status" value="1"/>
</dbReference>
<sequence>MAYIIHSGLPATPELIEEITHNFGLDKPLLEQYVTWLCNALKLDFGISYMNGRSVSTDFLYFLPNTLILVACGFGLTFLCSVPLGVVSVYYHNKLPDFFIRFFCFVGVSMPNFWLAFLLILFFSVYLGWLPAVGMEGAQSFILPSISIALMSICINARLIRANMLEMQKERHIIYAKMRGVNGWRLHIKHIFYNAFLPILTAMGMHIGELIGGALVIESVFALPGIGLYSIQGIANHDYPVIQCFIVVLSFCFVLCNGMVDILYGLLDPRIRKQMEDIQSISKEKMQSFESIQKEGGV</sequence>
<dbReference type="InterPro" id="IPR000515">
    <property type="entry name" value="MetI-like"/>
</dbReference>
<keyword evidence="6 7" id="KW-0472">Membrane</keyword>
<dbReference type="SUPFAM" id="SSF161098">
    <property type="entry name" value="MetI-like"/>
    <property type="match status" value="1"/>
</dbReference>
<name>Q7VJ34_HELHP</name>
<feature type="transmembrane region" description="Helical" evidence="7">
    <location>
        <begin position="102"/>
        <end position="129"/>
    </location>
</feature>
<dbReference type="OrthoDB" id="9778910at2"/>
<comment type="subcellular location">
    <subcellularLocation>
        <location evidence="1 7">Cell membrane</location>
        <topology evidence="1 7">Multi-pass membrane protein</topology>
    </subcellularLocation>
</comment>
<comment type="similarity">
    <text evidence="7">Belongs to the binding-protein-dependent transport system permease family.</text>
</comment>
<dbReference type="GO" id="GO:0071916">
    <property type="term" value="F:dipeptide transmembrane transporter activity"/>
    <property type="evidence" value="ECO:0007669"/>
    <property type="project" value="TreeGrafter"/>
</dbReference>
<dbReference type="GO" id="GO:0005886">
    <property type="term" value="C:plasma membrane"/>
    <property type="evidence" value="ECO:0007669"/>
    <property type="project" value="UniProtKB-SubCell"/>
</dbReference>
<dbReference type="Pfam" id="PF00528">
    <property type="entry name" value="BPD_transp_1"/>
    <property type="match status" value="1"/>
</dbReference>
<dbReference type="HOGENOM" id="CLU_036879_0_2_7"/>
<feature type="transmembrane region" description="Helical" evidence="7">
    <location>
        <begin position="141"/>
        <end position="160"/>
    </location>
</feature>
<dbReference type="TCDB" id="3.A.1.5.40">
    <property type="family name" value="the atp-binding cassette (abc) superfamily"/>
</dbReference>
<evidence type="ECO:0000256" key="1">
    <source>
        <dbReference type="ARBA" id="ARBA00004651"/>
    </source>
</evidence>
<keyword evidence="10" id="KW-1185">Reference proteome</keyword>
<accession>Q7VJ34</accession>
<evidence type="ECO:0000256" key="3">
    <source>
        <dbReference type="ARBA" id="ARBA00022475"/>
    </source>
</evidence>
<dbReference type="STRING" id="235279.HH_0416"/>
<dbReference type="EMBL" id="AE017125">
    <property type="protein sequence ID" value="AAP77013.1"/>
    <property type="molecule type" value="Genomic_DNA"/>
</dbReference>
<evidence type="ECO:0000256" key="5">
    <source>
        <dbReference type="ARBA" id="ARBA00022989"/>
    </source>
</evidence>
<keyword evidence="2 7" id="KW-0813">Transport</keyword>
<proteinExistence type="inferred from homology"/>
<dbReference type="eggNOG" id="COG0601">
    <property type="taxonomic scope" value="Bacteria"/>
</dbReference>
<evidence type="ECO:0000313" key="10">
    <source>
        <dbReference type="Proteomes" id="UP000002495"/>
    </source>
</evidence>
<keyword evidence="3" id="KW-1003">Cell membrane</keyword>
<evidence type="ECO:0000256" key="4">
    <source>
        <dbReference type="ARBA" id="ARBA00022692"/>
    </source>
</evidence>
<organism evidence="9 10">
    <name type="scientific">Helicobacter hepaticus (strain ATCC 51449 / 3B1)</name>
    <dbReference type="NCBI Taxonomy" id="235279"/>
    <lineage>
        <taxon>Bacteria</taxon>
        <taxon>Pseudomonadati</taxon>
        <taxon>Campylobacterota</taxon>
        <taxon>Epsilonproteobacteria</taxon>
        <taxon>Campylobacterales</taxon>
        <taxon>Helicobacteraceae</taxon>
        <taxon>Helicobacter</taxon>
    </lineage>
</organism>
<dbReference type="InterPro" id="IPR035906">
    <property type="entry name" value="MetI-like_sf"/>
</dbReference>
<evidence type="ECO:0000256" key="2">
    <source>
        <dbReference type="ARBA" id="ARBA00022448"/>
    </source>
</evidence>
<dbReference type="CDD" id="cd06261">
    <property type="entry name" value="TM_PBP2"/>
    <property type="match status" value="1"/>
</dbReference>
<feature type="domain" description="ABC transmembrane type-1" evidence="8">
    <location>
        <begin position="63"/>
        <end position="264"/>
    </location>
</feature>
<dbReference type="Gene3D" id="1.10.3720.10">
    <property type="entry name" value="MetI-like"/>
    <property type="match status" value="1"/>
</dbReference>
<feature type="transmembrane region" description="Helical" evidence="7">
    <location>
        <begin position="67"/>
        <end position="90"/>
    </location>
</feature>
<keyword evidence="5 7" id="KW-1133">Transmembrane helix</keyword>
<evidence type="ECO:0000259" key="8">
    <source>
        <dbReference type="PROSITE" id="PS50928"/>
    </source>
</evidence>
<evidence type="ECO:0000256" key="7">
    <source>
        <dbReference type="RuleBase" id="RU363032"/>
    </source>
</evidence>
<evidence type="ECO:0000256" key="6">
    <source>
        <dbReference type="ARBA" id="ARBA00023136"/>
    </source>
</evidence>
<dbReference type="PANTHER" id="PTHR43163">
    <property type="entry name" value="DIPEPTIDE TRANSPORT SYSTEM PERMEASE PROTEIN DPPB-RELATED"/>
    <property type="match status" value="1"/>
</dbReference>